<dbReference type="Proteomes" id="UP000008291">
    <property type="component" value="Chromosome"/>
</dbReference>
<keyword evidence="3" id="KW-1185">Reference proteome</keyword>
<feature type="transmembrane region" description="Helical" evidence="1">
    <location>
        <begin position="61"/>
        <end position="82"/>
    </location>
</feature>
<keyword evidence="1" id="KW-0812">Transmembrane</keyword>
<evidence type="ECO:0000313" key="2">
    <source>
        <dbReference type="EMBL" id="AAZ95983.1"/>
    </source>
</evidence>
<name>Q3SMQ8_THIDA</name>
<dbReference type="KEGG" id="tbd:Tbd_0030"/>
<gene>
    <name evidence="2" type="ordered locus">Tbd_0030</name>
</gene>
<evidence type="ECO:0000313" key="3">
    <source>
        <dbReference type="Proteomes" id="UP000008291"/>
    </source>
</evidence>
<dbReference type="eggNOG" id="ENOG50306IY">
    <property type="taxonomic scope" value="Bacteria"/>
</dbReference>
<organism evidence="2 3">
    <name type="scientific">Thiobacillus denitrificans (strain ATCC 25259 / T1)</name>
    <dbReference type="NCBI Taxonomy" id="292415"/>
    <lineage>
        <taxon>Bacteria</taxon>
        <taxon>Pseudomonadati</taxon>
        <taxon>Pseudomonadota</taxon>
        <taxon>Betaproteobacteria</taxon>
        <taxon>Nitrosomonadales</taxon>
        <taxon>Thiobacillaceae</taxon>
        <taxon>Thiobacillus</taxon>
    </lineage>
</organism>
<feature type="transmembrane region" description="Helical" evidence="1">
    <location>
        <begin position="27"/>
        <end position="49"/>
    </location>
</feature>
<protein>
    <submittedName>
        <fullName evidence="2">Uncharacterized protein</fullName>
    </submittedName>
</protein>
<sequence>MCCVTGRVLARPLLARPYNSNNNADDIMYLGPALLFAAFASLFYVPGFLDLPLGVLTPRQCVSQTLFLVFTLIAFAALARSIELDPVWPWRPEFRRALNWLLGRTP</sequence>
<accession>Q3SMQ8</accession>
<keyword evidence="1" id="KW-1133">Transmembrane helix</keyword>
<dbReference type="HOGENOM" id="CLU_2222018_0_0_4"/>
<keyword evidence="1" id="KW-0472">Membrane</keyword>
<reference evidence="2 3" key="1">
    <citation type="journal article" date="2006" name="J. Bacteriol.">
        <title>The genome sequence of the obligately chemolithoautotrophic, facultatively anaerobic bacterium Thiobacillus denitrificans.</title>
        <authorList>
            <person name="Beller H.R."/>
            <person name="Chain P.S."/>
            <person name="Letain T.E."/>
            <person name="Chakicherla A."/>
            <person name="Larimer F.W."/>
            <person name="Richardson P.M."/>
            <person name="Coleman M.A."/>
            <person name="Wood A.P."/>
            <person name="Kelly D.P."/>
        </authorList>
    </citation>
    <scope>NUCLEOTIDE SEQUENCE [LARGE SCALE GENOMIC DNA]</scope>
    <source>
        <strain evidence="2 3">ATCC 25259</strain>
    </source>
</reference>
<dbReference type="AlphaFoldDB" id="Q3SMQ8"/>
<evidence type="ECO:0000256" key="1">
    <source>
        <dbReference type="SAM" id="Phobius"/>
    </source>
</evidence>
<proteinExistence type="predicted"/>
<dbReference type="STRING" id="292415.Tbd_0030"/>
<dbReference type="EMBL" id="CP000116">
    <property type="protein sequence ID" value="AAZ95983.1"/>
    <property type="molecule type" value="Genomic_DNA"/>
</dbReference>